<sequence>MAEEVGVETVEEEVMDSLLMDSVSLNGEDGGVENKSSMGSRLEIVVEWLLGGSSWGLLMYIRGGEIGLIGEEKRVLD</sequence>
<evidence type="ECO:0000313" key="1">
    <source>
        <dbReference type="EMBL" id="GJT38271.1"/>
    </source>
</evidence>
<name>A0ABQ5DGA0_9ASTR</name>
<gene>
    <name evidence="1" type="ORF">Tco_0938136</name>
</gene>
<reference evidence="1" key="1">
    <citation type="journal article" date="2022" name="Int. J. Mol. Sci.">
        <title>Draft Genome of Tanacetum Coccineum: Genomic Comparison of Closely Related Tanacetum-Family Plants.</title>
        <authorList>
            <person name="Yamashiro T."/>
            <person name="Shiraishi A."/>
            <person name="Nakayama K."/>
            <person name="Satake H."/>
        </authorList>
    </citation>
    <scope>NUCLEOTIDE SEQUENCE</scope>
</reference>
<comment type="caution">
    <text evidence="1">The sequence shown here is derived from an EMBL/GenBank/DDBJ whole genome shotgun (WGS) entry which is preliminary data.</text>
</comment>
<dbReference type="Proteomes" id="UP001151760">
    <property type="component" value="Unassembled WGS sequence"/>
</dbReference>
<accession>A0ABQ5DGA0</accession>
<dbReference type="EMBL" id="BQNB010015291">
    <property type="protein sequence ID" value="GJT38271.1"/>
    <property type="molecule type" value="Genomic_DNA"/>
</dbReference>
<evidence type="ECO:0000313" key="2">
    <source>
        <dbReference type="Proteomes" id="UP001151760"/>
    </source>
</evidence>
<proteinExistence type="predicted"/>
<reference evidence="1" key="2">
    <citation type="submission" date="2022-01" db="EMBL/GenBank/DDBJ databases">
        <authorList>
            <person name="Yamashiro T."/>
            <person name="Shiraishi A."/>
            <person name="Satake H."/>
            <person name="Nakayama K."/>
        </authorList>
    </citation>
    <scope>NUCLEOTIDE SEQUENCE</scope>
</reference>
<organism evidence="1 2">
    <name type="scientific">Tanacetum coccineum</name>
    <dbReference type="NCBI Taxonomy" id="301880"/>
    <lineage>
        <taxon>Eukaryota</taxon>
        <taxon>Viridiplantae</taxon>
        <taxon>Streptophyta</taxon>
        <taxon>Embryophyta</taxon>
        <taxon>Tracheophyta</taxon>
        <taxon>Spermatophyta</taxon>
        <taxon>Magnoliopsida</taxon>
        <taxon>eudicotyledons</taxon>
        <taxon>Gunneridae</taxon>
        <taxon>Pentapetalae</taxon>
        <taxon>asterids</taxon>
        <taxon>campanulids</taxon>
        <taxon>Asterales</taxon>
        <taxon>Asteraceae</taxon>
        <taxon>Asteroideae</taxon>
        <taxon>Anthemideae</taxon>
        <taxon>Anthemidinae</taxon>
        <taxon>Tanacetum</taxon>
    </lineage>
</organism>
<keyword evidence="2" id="KW-1185">Reference proteome</keyword>
<protein>
    <submittedName>
        <fullName evidence="1">Uncharacterized protein</fullName>
    </submittedName>
</protein>